<sequence>MNENLILTYNLASLKMIRGSLHVFAMEAEDELAQRKYHESMMKIDEIIHTIDMGLKSRDS</sequence>
<gene>
    <name evidence="1" type="ORF">JOC95_003946</name>
</gene>
<comment type="caution">
    <text evidence="1">The sequence shown here is derived from an EMBL/GenBank/DDBJ whole genome shotgun (WGS) entry which is preliminary data.</text>
</comment>
<accession>A0ABS2P510</accession>
<dbReference type="RefSeq" id="WP_204419229.1">
    <property type="nucleotide sequence ID" value="NZ_JAFBED010000013.1"/>
</dbReference>
<dbReference type="Proteomes" id="UP000737402">
    <property type="component" value="Unassembled WGS sequence"/>
</dbReference>
<evidence type="ECO:0000313" key="1">
    <source>
        <dbReference type="EMBL" id="MBM7622036.1"/>
    </source>
</evidence>
<keyword evidence="2" id="KW-1185">Reference proteome</keyword>
<name>A0ABS2P510_9BACI</name>
<dbReference type="Pfam" id="PF07870">
    <property type="entry name" value="DUF1657"/>
    <property type="match status" value="1"/>
</dbReference>
<dbReference type="EMBL" id="JAFBED010000013">
    <property type="protein sequence ID" value="MBM7622036.1"/>
    <property type="molecule type" value="Genomic_DNA"/>
</dbReference>
<proteinExistence type="predicted"/>
<protein>
    <submittedName>
        <fullName evidence="1">Uncharacterized protein</fullName>
    </submittedName>
</protein>
<evidence type="ECO:0000313" key="2">
    <source>
        <dbReference type="Proteomes" id="UP000737402"/>
    </source>
</evidence>
<reference evidence="1 2" key="1">
    <citation type="submission" date="2021-01" db="EMBL/GenBank/DDBJ databases">
        <title>Genomic Encyclopedia of Type Strains, Phase IV (KMG-IV): sequencing the most valuable type-strain genomes for metagenomic binning, comparative biology and taxonomic classification.</title>
        <authorList>
            <person name="Goeker M."/>
        </authorList>
    </citation>
    <scope>NUCLEOTIDE SEQUENCE [LARGE SCALE GENOMIC DNA]</scope>
    <source>
        <strain evidence="1 2">DSM 25879</strain>
    </source>
</reference>
<dbReference type="InterPro" id="IPR012452">
    <property type="entry name" value="DUF1657"/>
</dbReference>
<organism evidence="1 2">
    <name type="scientific">Sutcliffiella tianshenii</name>
    <dbReference type="NCBI Taxonomy" id="1463404"/>
    <lineage>
        <taxon>Bacteria</taxon>
        <taxon>Bacillati</taxon>
        <taxon>Bacillota</taxon>
        <taxon>Bacilli</taxon>
        <taxon>Bacillales</taxon>
        <taxon>Bacillaceae</taxon>
        <taxon>Sutcliffiella</taxon>
    </lineage>
</organism>